<gene>
    <name evidence="1" type="ORF">SAMN04488090_3362</name>
</gene>
<dbReference type="STRING" id="563176.SAMN04488090_3362"/>
<accession>A0A1G9SZX3</accession>
<dbReference type="EMBL" id="FNGS01000006">
    <property type="protein sequence ID" value="SDM41033.1"/>
    <property type="molecule type" value="Genomic_DNA"/>
</dbReference>
<dbReference type="AlphaFoldDB" id="A0A1G9SZX3"/>
<organism evidence="1 2">
    <name type="scientific">Siphonobacter aquaeclarae</name>
    <dbReference type="NCBI Taxonomy" id="563176"/>
    <lineage>
        <taxon>Bacteria</taxon>
        <taxon>Pseudomonadati</taxon>
        <taxon>Bacteroidota</taxon>
        <taxon>Cytophagia</taxon>
        <taxon>Cytophagales</taxon>
        <taxon>Cytophagaceae</taxon>
        <taxon>Siphonobacter</taxon>
    </lineage>
</organism>
<evidence type="ECO:0008006" key="3">
    <source>
        <dbReference type="Google" id="ProtNLM"/>
    </source>
</evidence>
<reference evidence="1 2" key="1">
    <citation type="submission" date="2016-10" db="EMBL/GenBank/DDBJ databases">
        <authorList>
            <person name="de Groot N.N."/>
        </authorList>
    </citation>
    <scope>NUCLEOTIDE SEQUENCE [LARGE SCALE GENOMIC DNA]</scope>
    <source>
        <strain evidence="1 2">DSM 21668</strain>
    </source>
</reference>
<sequence length="239" mass="26606">MKKYLFPVLLLLCFTACKNRRDEAKPRTMPPRETADWIILTSPEPGDIWGVYGNIDSTLLITTGFSIFRTTDGGKSWEKSNYKEGLGIFGFAMNQDTLLALAGRSSGSVNRSPYATTPQFMSMDGGKIWTRNTSFFWNHDRVAPLDLLTAPNGVQYQIDEVLTPICPNCTNNYVETPGFRTSDGRRVALPQMHQLQSLYFDSGQRLYLSGSAATCGGIKNFHFCDGAYGVVYVSKKPLP</sequence>
<protein>
    <recommendedName>
        <fullName evidence="3">BNR/Asp-box repeat-containing protein</fullName>
    </recommendedName>
</protein>
<dbReference type="SUPFAM" id="SSF110296">
    <property type="entry name" value="Oligoxyloglucan reducing end-specific cellobiohydrolase"/>
    <property type="match status" value="1"/>
</dbReference>
<dbReference type="InterPro" id="IPR015943">
    <property type="entry name" value="WD40/YVTN_repeat-like_dom_sf"/>
</dbReference>
<dbReference type="Gene3D" id="2.130.10.10">
    <property type="entry name" value="YVTN repeat-like/Quinoprotein amine dehydrogenase"/>
    <property type="match status" value="1"/>
</dbReference>
<dbReference type="Proteomes" id="UP000198901">
    <property type="component" value="Unassembled WGS sequence"/>
</dbReference>
<keyword evidence="2" id="KW-1185">Reference proteome</keyword>
<evidence type="ECO:0000313" key="2">
    <source>
        <dbReference type="Proteomes" id="UP000198901"/>
    </source>
</evidence>
<proteinExistence type="predicted"/>
<name>A0A1G9SZX3_9BACT</name>
<evidence type="ECO:0000313" key="1">
    <source>
        <dbReference type="EMBL" id="SDM41033.1"/>
    </source>
</evidence>